<evidence type="ECO:0000313" key="3">
    <source>
        <dbReference type="Proteomes" id="UP000245839"/>
    </source>
</evidence>
<gene>
    <name evidence="1" type="ORF">BCF38_109123</name>
    <name evidence="2" type="ORF">SAMN05421539_109123</name>
</gene>
<name>A0A2Y9AYU1_9RHOB</name>
<dbReference type="Proteomes" id="UP000245839">
    <property type="component" value="Unassembled WGS sequence"/>
</dbReference>
<evidence type="ECO:0000313" key="2">
    <source>
        <dbReference type="EMBL" id="SSA49306.1"/>
    </source>
</evidence>
<reference evidence="1 3" key="2">
    <citation type="submission" date="2018-03" db="EMBL/GenBank/DDBJ databases">
        <title>Genomic Encyclopedia of Archaeal and Bacterial Type Strains, Phase II (KMG-II): from individual species to whole genera.</title>
        <authorList>
            <person name="Goeker M."/>
        </authorList>
    </citation>
    <scope>NUCLEOTIDE SEQUENCE [LARGE SCALE GENOMIC DNA]</scope>
    <source>
        <strain evidence="1 3">DSM 25227</strain>
    </source>
</reference>
<proteinExistence type="predicted"/>
<dbReference type="Proteomes" id="UP000251571">
    <property type="component" value="Unassembled WGS sequence"/>
</dbReference>
<evidence type="ECO:0000313" key="1">
    <source>
        <dbReference type="EMBL" id="PWJ16238.1"/>
    </source>
</evidence>
<protein>
    <submittedName>
        <fullName evidence="2">Uncharacterized protein</fullName>
    </submittedName>
</protein>
<dbReference type="AlphaFoldDB" id="A0A2Y9AYU1"/>
<evidence type="ECO:0000313" key="4">
    <source>
        <dbReference type="Proteomes" id="UP000251571"/>
    </source>
</evidence>
<keyword evidence="3" id="KW-1185">Reference proteome</keyword>
<dbReference type="RefSeq" id="WP_109565444.1">
    <property type="nucleotide sequence ID" value="NZ_QGDJ01000009.1"/>
</dbReference>
<dbReference type="EMBL" id="UETC01000009">
    <property type="protein sequence ID" value="SSA49306.1"/>
    <property type="molecule type" value="Genomic_DNA"/>
</dbReference>
<organism evidence="2 4">
    <name type="scientific">Jannaschia seohaensis</name>
    <dbReference type="NCBI Taxonomy" id="475081"/>
    <lineage>
        <taxon>Bacteria</taxon>
        <taxon>Pseudomonadati</taxon>
        <taxon>Pseudomonadota</taxon>
        <taxon>Alphaproteobacteria</taxon>
        <taxon>Rhodobacterales</taxon>
        <taxon>Roseobacteraceae</taxon>
        <taxon>Jannaschia</taxon>
    </lineage>
</organism>
<reference evidence="2 4" key="1">
    <citation type="submission" date="2016-10" db="EMBL/GenBank/DDBJ databases">
        <authorList>
            <person name="Cai Z."/>
        </authorList>
    </citation>
    <scope>NUCLEOTIDE SEQUENCE [LARGE SCALE GENOMIC DNA]</scope>
    <source>
        <strain evidence="2 4">DSM 25227</strain>
    </source>
</reference>
<sequence length="60" mass="6646">MAYLNTNASAATLGRLLEAVRSLAPAILQRMRPQELDGQSLLEAQARAEQARARVDRLLR</sequence>
<dbReference type="EMBL" id="QGDJ01000009">
    <property type="protein sequence ID" value="PWJ16238.1"/>
    <property type="molecule type" value="Genomic_DNA"/>
</dbReference>
<accession>A0A2Y9AYU1</accession>